<keyword evidence="2" id="KW-1185">Reference proteome</keyword>
<name>A0A9D4PG15_RHISA</name>
<reference evidence="1" key="1">
    <citation type="journal article" date="2020" name="Cell">
        <title>Large-Scale Comparative Analyses of Tick Genomes Elucidate Their Genetic Diversity and Vector Capacities.</title>
        <authorList>
            <consortium name="Tick Genome and Microbiome Consortium (TIGMIC)"/>
            <person name="Jia N."/>
            <person name="Wang J."/>
            <person name="Shi W."/>
            <person name="Du L."/>
            <person name="Sun Y."/>
            <person name="Zhan W."/>
            <person name="Jiang J.F."/>
            <person name="Wang Q."/>
            <person name="Zhang B."/>
            <person name="Ji P."/>
            <person name="Bell-Sakyi L."/>
            <person name="Cui X.M."/>
            <person name="Yuan T.T."/>
            <person name="Jiang B.G."/>
            <person name="Yang W.F."/>
            <person name="Lam T.T."/>
            <person name="Chang Q.C."/>
            <person name="Ding S.J."/>
            <person name="Wang X.J."/>
            <person name="Zhu J.G."/>
            <person name="Ruan X.D."/>
            <person name="Zhao L."/>
            <person name="Wei J.T."/>
            <person name="Ye R.Z."/>
            <person name="Que T.C."/>
            <person name="Du C.H."/>
            <person name="Zhou Y.H."/>
            <person name="Cheng J.X."/>
            <person name="Dai P.F."/>
            <person name="Guo W.B."/>
            <person name="Han X.H."/>
            <person name="Huang E.J."/>
            <person name="Li L.F."/>
            <person name="Wei W."/>
            <person name="Gao Y.C."/>
            <person name="Liu J.Z."/>
            <person name="Shao H.Z."/>
            <person name="Wang X."/>
            <person name="Wang C.C."/>
            <person name="Yang T.C."/>
            <person name="Huo Q.B."/>
            <person name="Li W."/>
            <person name="Chen H.Y."/>
            <person name="Chen S.E."/>
            <person name="Zhou L.G."/>
            <person name="Ni X.B."/>
            <person name="Tian J.H."/>
            <person name="Sheng Y."/>
            <person name="Liu T."/>
            <person name="Pan Y.S."/>
            <person name="Xia L.Y."/>
            <person name="Li J."/>
            <person name="Zhao F."/>
            <person name="Cao W.C."/>
        </authorList>
    </citation>
    <scope>NUCLEOTIDE SEQUENCE</scope>
    <source>
        <strain evidence="1">Rsan-2018</strain>
    </source>
</reference>
<proteinExistence type="predicted"/>
<dbReference type="EMBL" id="JABSTV010001254">
    <property type="protein sequence ID" value="KAH7939522.1"/>
    <property type="molecule type" value="Genomic_DNA"/>
</dbReference>
<evidence type="ECO:0000313" key="2">
    <source>
        <dbReference type="Proteomes" id="UP000821837"/>
    </source>
</evidence>
<evidence type="ECO:0000313" key="1">
    <source>
        <dbReference type="EMBL" id="KAH7939522.1"/>
    </source>
</evidence>
<comment type="caution">
    <text evidence="1">The sequence shown here is derived from an EMBL/GenBank/DDBJ whole genome shotgun (WGS) entry which is preliminary data.</text>
</comment>
<organism evidence="1 2">
    <name type="scientific">Rhipicephalus sanguineus</name>
    <name type="common">Brown dog tick</name>
    <name type="synonym">Ixodes sanguineus</name>
    <dbReference type="NCBI Taxonomy" id="34632"/>
    <lineage>
        <taxon>Eukaryota</taxon>
        <taxon>Metazoa</taxon>
        <taxon>Ecdysozoa</taxon>
        <taxon>Arthropoda</taxon>
        <taxon>Chelicerata</taxon>
        <taxon>Arachnida</taxon>
        <taxon>Acari</taxon>
        <taxon>Parasitiformes</taxon>
        <taxon>Ixodida</taxon>
        <taxon>Ixodoidea</taxon>
        <taxon>Ixodidae</taxon>
        <taxon>Rhipicephalinae</taxon>
        <taxon>Rhipicephalus</taxon>
        <taxon>Rhipicephalus</taxon>
    </lineage>
</organism>
<reference evidence="1" key="2">
    <citation type="submission" date="2021-09" db="EMBL/GenBank/DDBJ databases">
        <authorList>
            <person name="Jia N."/>
            <person name="Wang J."/>
            <person name="Shi W."/>
            <person name="Du L."/>
            <person name="Sun Y."/>
            <person name="Zhan W."/>
            <person name="Jiang J."/>
            <person name="Wang Q."/>
            <person name="Zhang B."/>
            <person name="Ji P."/>
            <person name="Sakyi L.B."/>
            <person name="Cui X."/>
            <person name="Yuan T."/>
            <person name="Jiang B."/>
            <person name="Yang W."/>
            <person name="Lam T.T.-Y."/>
            <person name="Chang Q."/>
            <person name="Ding S."/>
            <person name="Wang X."/>
            <person name="Zhu J."/>
            <person name="Ruan X."/>
            <person name="Zhao L."/>
            <person name="Wei J."/>
            <person name="Que T."/>
            <person name="Du C."/>
            <person name="Cheng J."/>
            <person name="Dai P."/>
            <person name="Han X."/>
            <person name="Huang E."/>
            <person name="Gao Y."/>
            <person name="Liu J."/>
            <person name="Shao H."/>
            <person name="Ye R."/>
            <person name="Li L."/>
            <person name="Wei W."/>
            <person name="Wang X."/>
            <person name="Wang C."/>
            <person name="Huo Q."/>
            <person name="Li W."/>
            <person name="Guo W."/>
            <person name="Chen H."/>
            <person name="Chen S."/>
            <person name="Zhou L."/>
            <person name="Zhou L."/>
            <person name="Ni X."/>
            <person name="Tian J."/>
            <person name="Zhou Y."/>
            <person name="Sheng Y."/>
            <person name="Liu T."/>
            <person name="Pan Y."/>
            <person name="Xia L."/>
            <person name="Li J."/>
            <person name="Zhao F."/>
            <person name="Cao W."/>
        </authorList>
    </citation>
    <scope>NUCLEOTIDE SEQUENCE</scope>
    <source>
        <strain evidence="1">Rsan-2018</strain>
        <tissue evidence="1">Larvae</tissue>
    </source>
</reference>
<dbReference type="AlphaFoldDB" id="A0A9D4PG15"/>
<sequence length="137" mass="15995">MDVHEMELDKRPYVITVTDIEDFDARDENDFSNRTAYRCKWHDPEHDVNDGTYTSQILRLAATEEDMKEKMREKRVNIPPINLSDLENGSSGDDINISQKKSFETVKDMLEEMPRTRDTTVNIERLKANDGIYVPQI</sequence>
<protein>
    <submittedName>
        <fullName evidence="1">Uncharacterized protein</fullName>
    </submittedName>
</protein>
<gene>
    <name evidence="1" type="ORF">HPB52_013483</name>
</gene>
<accession>A0A9D4PG15</accession>
<dbReference type="Proteomes" id="UP000821837">
    <property type="component" value="Chromosome 8"/>
</dbReference>